<dbReference type="OrthoDB" id="5082358at2"/>
<evidence type="ECO:0000256" key="2">
    <source>
        <dbReference type="SAM" id="SignalP"/>
    </source>
</evidence>
<feature type="region of interest" description="Disordered" evidence="1">
    <location>
        <begin position="41"/>
        <end position="97"/>
    </location>
</feature>
<protein>
    <submittedName>
        <fullName evidence="3">Uncharacterized protein</fullName>
    </submittedName>
</protein>
<feature type="chain" id="PRO_5038896798" evidence="2">
    <location>
        <begin position="26"/>
        <end position="97"/>
    </location>
</feature>
<reference evidence="3 4" key="1">
    <citation type="submission" date="2019-03" db="EMBL/GenBank/DDBJ databases">
        <title>Whole genome sequence of a novel Rubrobacter taiwanensis strain, isolated from Yellowstone National Park.</title>
        <authorList>
            <person name="Freed S."/>
            <person name="Ramaley R.F."/>
            <person name="Kyndt J.A."/>
        </authorList>
    </citation>
    <scope>NUCLEOTIDE SEQUENCE [LARGE SCALE GENOMIC DNA]</scope>
    <source>
        <strain evidence="3 4">Yellowstone</strain>
    </source>
</reference>
<keyword evidence="4" id="KW-1185">Reference proteome</keyword>
<dbReference type="RefSeq" id="WP_132688379.1">
    <property type="nucleotide sequence ID" value="NZ_SKBU01000006.1"/>
</dbReference>
<dbReference type="AlphaFoldDB" id="A0A4R1BRX8"/>
<dbReference type="Proteomes" id="UP000295244">
    <property type="component" value="Unassembled WGS sequence"/>
</dbReference>
<sequence length="97" mass="10108">MGRKKRLLAAAVCTIALTSAGGSVAYAQGQVERGPEHARSICSYSGLNDDPNAPAPEGGRTQSYGQHVRQGDIVPAEVRSGPPSPGFFCNPNNLSLK</sequence>
<comment type="caution">
    <text evidence="3">The sequence shown here is derived from an EMBL/GenBank/DDBJ whole genome shotgun (WGS) entry which is preliminary data.</text>
</comment>
<organism evidence="3 4">
    <name type="scientific">Rubrobacter taiwanensis</name>
    <dbReference type="NCBI Taxonomy" id="185139"/>
    <lineage>
        <taxon>Bacteria</taxon>
        <taxon>Bacillati</taxon>
        <taxon>Actinomycetota</taxon>
        <taxon>Rubrobacteria</taxon>
        <taxon>Rubrobacterales</taxon>
        <taxon>Rubrobacteraceae</taxon>
        <taxon>Rubrobacter</taxon>
    </lineage>
</organism>
<gene>
    <name evidence="3" type="ORF">E0L93_03240</name>
</gene>
<keyword evidence="2" id="KW-0732">Signal</keyword>
<accession>A0A4R1BRX8</accession>
<evidence type="ECO:0000313" key="3">
    <source>
        <dbReference type="EMBL" id="TCJ19975.1"/>
    </source>
</evidence>
<feature type="signal peptide" evidence="2">
    <location>
        <begin position="1"/>
        <end position="25"/>
    </location>
</feature>
<name>A0A4R1BRX8_9ACTN</name>
<proteinExistence type="predicted"/>
<evidence type="ECO:0000313" key="4">
    <source>
        <dbReference type="Proteomes" id="UP000295244"/>
    </source>
</evidence>
<dbReference type="EMBL" id="SKBU01000006">
    <property type="protein sequence ID" value="TCJ19975.1"/>
    <property type="molecule type" value="Genomic_DNA"/>
</dbReference>
<evidence type="ECO:0000256" key="1">
    <source>
        <dbReference type="SAM" id="MobiDB-lite"/>
    </source>
</evidence>